<dbReference type="EMBL" id="CABN01000083">
    <property type="protein sequence ID" value="CBI00002.1"/>
    <property type="molecule type" value="Genomic_DNA"/>
</dbReference>
<sequence length="57" mass="6263">MPEARIRVAVLREMLRLAAPDFLAEPQSVTILRPGMSLKCLTLSVATGSRDGGQWPR</sequence>
<reference evidence="1" key="1">
    <citation type="submission" date="2009-10" db="EMBL/GenBank/DDBJ databases">
        <title>Diversity of trophic interactions inside an arsenic-rich microbial ecosystem.</title>
        <authorList>
            <person name="Bertin P.N."/>
            <person name="Heinrich-Salmeron A."/>
            <person name="Pelletier E."/>
            <person name="Goulhen-Chollet F."/>
            <person name="Arsene-Ploetze F."/>
            <person name="Gallien S."/>
            <person name="Calteau A."/>
            <person name="Vallenet D."/>
            <person name="Casiot C."/>
            <person name="Chane-Woon-Ming B."/>
            <person name="Giloteaux L."/>
            <person name="Barakat M."/>
            <person name="Bonnefoy V."/>
            <person name="Bruneel O."/>
            <person name="Chandler M."/>
            <person name="Cleiss J."/>
            <person name="Duran R."/>
            <person name="Elbaz-Poulichet F."/>
            <person name="Fonknechten N."/>
            <person name="Lauga B."/>
            <person name="Mornico D."/>
            <person name="Ortet P."/>
            <person name="Schaeffer C."/>
            <person name="Siguier P."/>
            <person name="Alexander Thil Smith A."/>
            <person name="Van Dorsselaer A."/>
            <person name="Weissenbach J."/>
            <person name="Medigue C."/>
            <person name="Le Paslier D."/>
        </authorList>
    </citation>
    <scope>NUCLEOTIDE SEQUENCE</scope>
</reference>
<evidence type="ECO:0000313" key="1">
    <source>
        <dbReference type="EMBL" id="CBI00002.1"/>
    </source>
</evidence>
<gene>
    <name evidence="1" type="ORF">CARN3_0981</name>
</gene>
<proteinExistence type="predicted"/>
<dbReference type="AlphaFoldDB" id="E6PYJ3"/>
<comment type="caution">
    <text evidence="1">The sequence shown here is derived from an EMBL/GenBank/DDBJ whole genome shotgun (WGS) entry which is preliminary data.</text>
</comment>
<accession>E6PYJ3</accession>
<name>E6PYJ3_9ZZZZ</name>
<protein>
    <submittedName>
        <fullName evidence="1">Uncharacterized protein</fullName>
    </submittedName>
</protein>
<organism evidence="1">
    <name type="scientific">mine drainage metagenome</name>
    <dbReference type="NCBI Taxonomy" id="410659"/>
    <lineage>
        <taxon>unclassified sequences</taxon>
        <taxon>metagenomes</taxon>
        <taxon>ecological metagenomes</taxon>
    </lineage>
</organism>